<gene>
    <name evidence="3" type="ORF">MTR67_003312</name>
</gene>
<feature type="compositionally biased region" description="Polar residues" evidence="1">
    <location>
        <begin position="207"/>
        <end position="224"/>
    </location>
</feature>
<dbReference type="EMBL" id="CP133612">
    <property type="protein sequence ID" value="WMV09927.1"/>
    <property type="molecule type" value="Genomic_DNA"/>
</dbReference>
<protein>
    <recommendedName>
        <fullName evidence="2">Myb-like domain-containing protein</fullName>
    </recommendedName>
</protein>
<dbReference type="InterPro" id="IPR044822">
    <property type="entry name" value="Myb_DNA-bind_4"/>
</dbReference>
<dbReference type="PANTHER" id="PTHR47211">
    <property type="entry name" value="TRIHELIX TRANSCRIPTION FACTOR ASR3"/>
    <property type="match status" value="1"/>
</dbReference>
<feature type="region of interest" description="Disordered" evidence="1">
    <location>
        <begin position="206"/>
        <end position="249"/>
    </location>
</feature>
<name>A0AAF0PS93_SOLVR</name>
<dbReference type="AlphaFoldDB" id="A0AAF0PS93"/>
<evidence type="ECO:0000256" key="1">
    <source>
        <dbReference type="SAM" id="MobiDB-lite"/>
    </source>
</evidence>
<accession>A0AAF0PS93</accession>
<sequence length="308" mass="34965">MASKSNNLKQLILIPSTDSDDCQQFINGINDANKVSRLPCWTKQEILVLIQGKKVVQDRIHRARTGGMELGSTQVEAKWDSVSSYCKRQGVNRGPIQCQKRWSSLAGDFKKIKEWESQIKEEKESFWMMRNDFKREKKLPGFFDRQVFDILDHGNGNEEGLDLASEREVLFDSGRSVVVGDDGLFSDVPQMNENAIPMLTLEEPHQPLSQVSPTQASVRQTTTRGADKGRGQEGRKRKRNDSNDEKTRNVQHHLVKALERNGKMVSSQLEAQNIHSEQDREQRKDHVDSLVVMINKLAGALGRIADKL</sequence>
<evidence type="ECO:0000313" key="3">
    <source>
        <dbReference type="EMBL" id="WMV09927.1"/>
    </source>
</evidence>
<organism evidence="3 4">
    <name type="scientific">Solanum verrucosum</name>
    <dbReference type="NCBI Taxonomy" id="315347"/>
    <lineage>
        <taxon>Eukaryota</taxon>
        <taxon>Viridiplantae</taxon>
        <taxon>Streptophyta</taxon>
        <taxon>Embryophyta</taxon>
        <taxon>Tracheophyta</taxon>
        <taxon>Spermatophyta</taxon>
        <taxon>Magnoliopsida</taxon>
        <taxon>eudicotyledons</taxon>
        <taxon>Gunneridae</taxon>
        <taxon>Pentapetalae</taxon>
        <taxon>asterids</taxon>
        <taxon>lamiids</taxon>
        <taxon>Solanales</taxon>
        <taxon>Solanaceae</taxon>
        <taxon>Solanoideae</taxon>
        <taxon>Solaneae</taxon>
        <taxon>Solanum</taxon>
    </lineage>
</organism>
<dbReference type="Proteomes" id="UP001234989">
    <property type="component" value="Chromosome 1"/>
</dbReference>
<dbReference type="PROSITE" id="PS50090">
    <property type="entry name" value="MYB_LIKE"/>
    <property type="match status" value="1"/>
</dbReference>
<dbReference type="PANTHER" id="PTHR47211:SF6">
    <property type="entry name" value="MYB_SANT-LIKE DNA-BINDING DOMAIN-CONTAINING PROTEIN"/>
    <property type="match status" value="1"/>
</dbReference>
<dbReference type="InterPro" id="IPR001005">
    <property type="entry name" value="SANT/Myb"/>
</dbReference>
<keyword evidence="4" id="KW-1185">Reference proteome</keyword>
<feature type="domain" description="Myb-like" evidence="2">
    <location>
        <begin position="41"/>
        <end position="106"/>
    </location>
</feature>
<reference evidence="3" key="1">
    <citation type="submission" date="2023-08" db="EMBL/GenBank/DDBJ databases">
        <title>A de novo genome assembly of Solanum verrucosum Schlechtendal, a Mexican diploid species geographically isolated from the other diploid A-genome species in potato relatives.</title>
        <authorList>
            <person name="Hosaka K."/>
        </authorList>
    </citation>
    <scope>NUCLEOTIDE SEQUENCE</scope>
    <source>
        <tissue evidence="3">Young leaves</tissue>
    </source>
</reference>
<dbReference type="Pfam" id="PF13837">
    <property type="entry name" value="Myb_DNA-bind_4"/>
    <property type="match status" value="1"/>
</dbReference>
<evidence type="ECO:0000313" key="4">
    <source>
        <dbReference type="Proteomes" id="UP001234989"/>
    </source>
</evidence>
<feature type="compositionally biased region" description="Basic and acidic residues" evidence="1">
    <location>
        <begin position="225"/>
        <end position="248"/>
    </location>
</feature>
<dbReference type="Gene3D" id="1.10.10.60">
    <property type="entry name" value="Homeodomain-like"/>
    <property type="match status" value="1"/>
</dbReference>
<evidence type="ECO:0000259" key="2">
    <source>
        <dbReference type="PROSITE" id="PS50090"/>
    </source>
</evidence>
<proteinExistence type="predicted"/>